<proteinExistence type="predicted"/>
<name>A0A2X2T1H3_9ENTR</name>
<evidence type="ECO:0000313" key="2">
    <source>
        <dbReference type="Proteomes" id="UP000251197"/>
    </source>
</evidence>
<dbReference type="InterPro" id="IPR050682">
    <property type="entry name" value="ModA/WtpA"/>
</dbReference>
<dbReference type="GO" id="GO:0015689">
    <property type="term" value="P:molybdate ion transport"/>
    <property type="evidence" value="ECO:0007669"/>
    <property type="project" value="TreeGrafter"/>
</dbReference>
<dbReference type="PANTHER" id="PTHR30632">
    <property type="entry name" value="MOLYBDATE-BINDING PERIPLASMIC PROTEIN"/>
    <property type="match status" value="1"/>
</dbReference>
<dbReference type="Gene3D" id="3.40.190.10">
    <property type="entry name" value="Periplasmic binding protein-like II"/>
    <property type="match status" value="2"/>
</dbReference>
<protein>
    <submittedName>
        <fullName evidence="1">Molybdate ABC transporter periplasmic molybdate-binding protein</fullName>
    </submittedName>
</protein>
<dbReference type="PANTHER" id="PTHR30632:SF0">
    <property type="entry name" value="SULFATE-BINDING PROTEIN"/>
    <property type="match status" value="1"/>
</dbReference>
<reference evidence="1 2" key="1">
    <citation type="submission" date="2018-06" db="EMBL/GenBank/DDBJ databases">
        <authorList>
            <consortium name="Pathogen Informatics"/>
            <person name="Doyle S."/>
        </authorList>
    </citation>
    <scope>NUCLEOTIDE SEQUENCE [LARGE SCALE GENOMIC DNA]</scope>
    <source>
        <strain evidence="1 2">NCTC12120</strain>
    </source>
</reference>
<sequence length="128" mass="13888">MSLQILAAGSLRRVWQPLMAQFEQETGLLTETQFGPAGLLRARIEADECCSLFASANMAHPQTLLEQGKARAVQRFAGNTLCLTAAAHCVDEQSTWQTLLSDPALRIGTSTPGKRSVRGLYLAVLCQI</sequence>
<dbReference type="SUPFAM" id="SSF53850">
    <property type="entry name" value="Periplasmic binding protein-like II"/>
    <property type="match status" value="1"/>
</dbReference>
<dbReference type="Proteomes" id="UP000251197">
    <property type="component" value="Unassembled WGS sequence"/>
</dbReference>
<evidence type="ECO:0000313" key="1">
    <source>
        <dbReference type="EMBL" id="SQA98184.1"/>
    </source>
</evidence>
<gene>
    <name evidence="1" type="ORF">NCTC12120_02037</name>
</gene>
<dbReference type="Pfam" id="PF13531">
    <property type="entry name" value="SBP_bac_11"/>
    <property type="match status" value="1"/>
</dbReference>
<organism evidence="1 2">
    <name type="scientific">Cedecea neteri</name>
    <dbReference type="NCBI Taxonomy" id="158822"/>
    <lineage>
        <taxon>Bacteria</taxon>
        <taxon>Pseudomonadati</taxon>
        <taxon>Pseudomonadota</taxon>
        <taxon>Gammaproteobacteria</taxon>
        <taxon>Enterobacterales</taxon>
        <taxon>Enterobacteriaceae</taxon>
        <taxon>Cedecea</taxon>
    </lineage>
</organism>
<dbReference type="AlphaFoldDB" id="A0A2X2T1H3"/>
<accession>A0A2X2T1H3</accession>
<dbReference type="STRING" id="158822.LH23_06800"/>
<dbReference type="EMBL" id="UAVU01000003">
    <property type="protein sequence ID" value="SQA98184.1"/>
    <property type="molecule type" value="Genomic_DNA"/>
</dbReference>
<dbReference type="GO" id="GO:0030973">
    <property type="term" value="F:molybdate ion binding"/>
    <property type="evidence" value="ECO:0007669"/>
    <property type="project" value="TreeGrafter"/>
</dbReference>